<dbReference type="InterPro" id="IPR005531">
    <property type="entry name" value="Asp23"/>
</dbReference>
<reference evidence="2 3" key="1">
    <citation type="submission" date="2016-10" db="EMBL/GenBank/DDBJ databases">
        <authorList>
            <person name="de Groot N.N."/>
        </authorList>
    </citation>
    <scope>NUCLEOTIDE SEQUENCE [LARGE SCALE GENOMIC DNA]</scope>
    <source>
        <strain evidence="2 3">DSM 20475</strain>
    </source>
</reference>
<dbReference type="SUPFAM" id="SSF52540">
    <property type="entry name" value="P-loop containing nucleoside triphosphate hydrolases"/>
    <property type="match status" value="1"/>
</dbReference>
<evidence type="ECO:0000313" key="3">
    <source>
        <dbReference type="Proteomes" id="UP000198995"/>
    </source>
</evidence>
<dbReference type="STRING" id="2741.SAMN04489866_101266"/>
<name>A0A1G6S9G1_PEPNI</name>
<comment type="similarity">
    <text evidence="1">Belongs to the asp23 family.</text>
</comment>
<protein>
    <submittedName>
        <fullName evidence="2">Uncharacterized conserved protein YloU, alkaline shock protein (Asp23) family</fullName>
    </submittedName>
</protein>
<dbReference type="OrthoDB" id="5429664at2"/>
<evidence type="ECO:0000313" key="2">
    <source>
        <dbReference type="EMBL" id="SDD13373.1"/>
    </source>
</evidence>
<dbReference type="Proteomes" id="UP000198995">
    <property type="component" value="Unassembled WGS sequence"/>
</dbReference>
<gene>
    <name evidence="2" type="ORF">SAMN04489866_101266</name>
</gene>
<dbReference type="Pfam" id="PF03780">
    <property type="entry name" value="Asp23"/>
    <property type="match status" value="1"/>
</dbReference>
<evidence type="ECO:0000256" key="1">
    <source>
        <dbReference type="ARBA" id="ARBA00005721"/>
    </source>
</evidence>
<dbReference type="AlphaFoldDB" id="A0A1G6S9G1"/>
<organism evidence="2 3">
    <name type="scientific">Peptococcus niger</name>
    <dbReference type="NCBI Taxonomy" id="2741"/>
    <lineage>
        <taxon>Bacteria</taxon>
        <taxon>Bacillati</taxon>
        <taxon>Bacillota</taxon>
        <taxon>Clostridia</taxon>
        <taxon>Eubacteriales</taxon>
        <taxon>Peptococcaceae</taxon>
        <taxon>Peptococcus</taxon>
    </lineage>
</organism>
<keyword evidence="3" id="KW-1185">Reference proteome</keyword>
<dbReference type="InterPro" id="IPR027417">
    <property type="entry name" value="P-loop_NTPase"/>
</dbReference>
<accession>A0A1G6S9G1</accession>
<proteinExistence type="inferred from homology"/>
<dbReference type="EMBL" id="FNAF01000001">
    <property type="protein sequence ID" value="SDD13373.1"/>
    <property type="molecule type" value="Genomic_DNA"/>
</dbReference>
<sequence>MDVFALIGPSGTGKSHHATEVAQQYDIDYIIDDGLLIHMGKKIAGQSAKAEPTMVAAVKTAIFMDPKCAADMRHTLQKEAPKRLLLLGTSEHMIDRIGQALALPALKQTIFIHDVVSAEEMALAQEMRREGKHVIPLSAVEVRKNFPGIWIRPIKELFMRKKGNERPLEKSIVRPKFSQFGKVSISEQVVIQLVNHLAKEHERLGRSIKTSVDINDWGVRIQCEANVRFGTPIQQAVQYFQEESIQMVENITGLSVRSIDVRVTGIYKE</sequence>
<dbReference type="RefSeq" id="WP_091790945.1">
    <property type="nucleotide sequence ID" value="NZ_FNAF01000001.1"/>
</dbReference>